<feature type="non-terminal residue" evidence="3">
    <location>
        <position position="144"/>
    </location>
</feature>
<dbReference type="InterPro" id="IPR039258">
    <property type="entry name" value="ZNF511"/>
</dbReference>
<protein>
    <recommendedName>
        <fullName evidence="2">C2H2-type domain-containing protein</fullName>
    </recommendedName>
</protein>
<dbReference type="Proteomes" id="UP000799779">
    <property type="component" value="Unassembled WGS sequence"/>
</dbReference>
<dbReference type="PROSITE" id="PS50157">
    <property type="entry name" value="ZINC_FINGER_C2H2_2"/>
    <property type="match status" value="1"/>
</dbReference>
<dbReference type="SMART" id="SM00355">
    <property type="entry name" value="ZnF_C2H2"/>
    <property type="match status" value="2"/>
</dbReference>
<keyword evidence="4" id="KW-1185">Reference proteome</keyword>
<keyword evidence="1" id="KW-0862">Zinc</keyword>
<feature type="domain" description="C2H2-type" evidence="2">
    <location>
        <begin position="52"/>
        <end position="75"/>
    </location>
</feature>
<dbReference type="EMBL" id="ML977604">
    <property type="protein sequence ID" value="KAF1998430.1"/>
    <property type="molecule type" value="Genomic_DNA"/>
</dbReference>
<dbReference type="InterPro" id="IPR013087">
    <property type="entry name" value="Znf_C2H2_type"/>
</dbReference>
<evidence type="ECO:0000259" key="2">
    <source>
        <dbReference type="PROSITE" id="PS50157"/>
    </source>
</evidence>
<reference evidence="3" key="1">
    <citation type="journal article" date="2020" name="Stud. Mycol.">
        <title>101 Dothideomycetes genomes: a test case for predicting lifestyles and emergence of pathogens.</title>
        <authorList>
            <person name="Haridas S."/>
            <person name="Albert R."/>
            <person name="Binder M."/>
            <person name="Bloem J."/>
            <person name="Labutti K."/>
            <person name="Salamov A."/>
            <person name="Andreopoulos B."/>
            <person name="Baker S."/>
            <person name="Barry K."/>
            <person name="Bills G."/>
            <person name="Bluhm B."/>
            <person name="Cannon C."/>
            <person name="Castanera R."/>
            <person name="Culley D."/>
            <person name="Daum C."/>
            <person name="Ezra D."/>
            <person name="Gonzalez J."/>
            <person name="Henrissat B."/>
            <person name="Kuo A."/>
            <person name="Liang C."/>
            <person name="Lipzen A."/>
            <person name="Lutzoni F."/>
            <person name="Magnuson J."/>
            <person name="Mondo S."/>
            <person name="Nolan M."/>
            <person name="Ohm R."/>
            <person name="Pangilinan J."/>
            <person name="Park H.-J."/>
            <person name="Ramirez L."/>
            <person name="Alfaro M."/>
            <person name="Sun H."/>
            <person name="Tritt A."/>
            <person name="Yoshinaga Y."/>
            <person name="Zwiers L.-H."/>
            <person name="Turgeon B."/>
            <person name="Goodwin S."/>
            <person name="Spatafora J."/>
            <person name="Crous P."/>
            <person name="Grigoriev I."/>
        </authorList>
    </citation>
    <scope>NUCLEOTIDE SEQUENCE</scope>
    <source>
        <strain evidence="3">CBS 123094</strain>
    </source>
</reference>
<name>A0A6A5W939_9PLEO</name>
<dbReference type="PROSITE" id="PS00028">
    <property type="entry name" value="ZINC_FINGER_C2H2_1"/>
    <property type="match status" value="1"/>
</dbReference>
<evidence type="ECO:0000313" key="4">
    <source>
        <dbReference type="Proteomes" id="UP000799779"/>
    </source>
</evidence>
<proteinExistence type="predicted"/>
<dbReference type="PANTHER" id="PTHR21354:SF0">
    <property type="entry name" value="ZINC FINGER PROTEIN 511"/>
    <property type="match status" value="1"/>
</dbReference>
<organism evidence="3 4">
    <name type="scientific">Amniculicola lignicola CBS 123094</name>
    <dbReference type="NCBI Taxonomy" id="1392246"/>
    <lineage>
        <taxon>Eukaryota</taxon>
        <taxon>Fungi</taxon>
        <taxon>Dikarya</taxon>
        <taxon>Ascomycota</taxon>
        <taxon>Pezizomycotina</taxon>
        <taxon>Dothideomycetes</taxon>
        <taxon>Pleosporomycetidae</taxon>
        <taxon>Pleosporales</taxon>
        <taxon>Amniculicolaceae</taxon>
        <taxon>Amniculicola</taxon>
    </lineage>
</organism>
<keyword evidence="1" id="KW-0863">Zinc-finger</keyword>
<dbReference type="OrthoDB" id="18440at2759"/>
<gene>
    <name evidence="3" type="ORF">P154DRAFT_383313</name>
</gene>
<accession>A0A6A5W939</accession>
<sequence length="144" mass="16552">PPSVRDATPEPKIFSMDPPSTAAVQCTLAPHAPINFPTIAAYEAHVTKEHTHRCTECGRNFPDDHWLQLHITENHDPFFAARRDGAEANDEKVWGCFVVGCDKMCRDERKRRWHCYAKHKFPQDFDFFIVNEGIDGRTSMLRPT</sequence>
<feature type="non-terminal residue" evidence="3">
    <location>
        <position position="1"/>
    </location>
</feature>
<evidence type="ECO:0000313" key="3">
    <source>
        <dbReference type="EMBL" id="KAF1998430.1"/>
    </source>
</evidence>
<dbReference type="AlphaFoldDB" id="A0A6A5W939"/>
<keyword evidence="1" id="KW-0479">Metal-binding</keyword>
<dbReference type="PANTHER" id="PTHR21354">
    <property type="entry name" value="ZINC FINGER PROTEIN 511"/>
    <property type="match status" value="1"/>
</dbReference>
<evidence type="ECO:0000256" key="1">
    <source>
        <dbReference type="PROSITE-ProRule" id="PRU00042"/>
    </source>
</evidence>
<dbReference type="GO" id="GO:0008270">
    <property type="term" value="F:zinc ion binding"/>
    <property type="evidence" value="ECO:0007669"/>
    <property type="project" value="UniProtKB-KW"/>
</dbReference>